<feature type="region of interest" description="Disordered" evidence="1">
    <location>
        <begin position="62"/>
        <end position="85"/>
    </location>
</feature>
<protein>
    <recommendedName>
        <fullName evidence="5">Gustatory receptor</fullName>
    </recommendedName>
</protein>
<evidence type="ECO:0000313" key="4">
    <source>
        <dbReference type="Proteomes" id="UP000594454"/>
    </source>
</evidence>
<keyword evidence="2" id="KW-1133">Transmembrane helix</keyword>
<name>A0A7R8UYQ8_HERIL</name>
<proteinExistence type="predicted"/>
<keyword evidence="4" id="KW-1185">Reference proteome</keyword>
<feature type="compositionally biased region" description="Polar residues" evidence="1">
    <location>
        <begin position="62"/>
        <end position="72"/>
    </location>
</feature>
<sequence length="545" mass="62258">MRCRYIDARSDEVLMFNARVTHRCKLFSLFSWCFPITKTLSDIVMNHDNDILYDSIGHNNGNRGISVTPSTSDDADRPLQQQSPNNFHDRQHLYQHQHPAQSCSSRGSSNNNAENFGVSRQNLVSSIPTLDYDSMTDVVIDDIADEPTSAILDYCKRKFLRPYVQILGLVGIRPMSVDTTAFQAFISHLQTVIIFTLLCIGYFLQYFASFRRDRGFNHSRGIEKTVTIERSGYKEAYDCGELLFVYIIPATLHVCGFMSAVWVFRMADNEQLQNLVERVFLMSNAPRKLCIALWMFVLGGSVWIGFLCAYVVLLSNAQSNQMNIQWYENPNTTVQAVVKVSLISTIFVHDLVQMIILISYCIECYLLKLHLYNLKDKLIQHTIETLDWMREVLEFRKLLSHLNQKVATPICFFTVLNLCYAFAGLIYLFRNYDFQGPVKIFSLSIANLMMWLILGLAPFFAAASVTRACKVTQASGHQIRVRPFVYHNTPSEDLDSTLMFASSLNMSAKLYRMPIFISYLCFSILIVSLVILTLGMCMNVSLGFI</sequence>
<evidence type="ECO:0000313" key="3">
    <source>
        <dbReference type="EMBL" id="CAD7089482.1"/>
    </source>
</evidence>
<accession>A0A7R8UYQ8</accession>
<feature type="transmembrane region" description="Helical" evidence="2">
    <location>
        <begin position="406"/>
        <end position="428"/>
    </location>
</feature>
<gene>
    <name evidence="3" type="ORF">HERILL_LOCUS12026</name>
</gene>
<dbReference type="AlphaFoldDB" id="A0A7R8UYQ8"/>
<feature type="transmembrane region" description="Helical" evidence="2">
    <location>
        <begin position="516"/>
        <end position="542"/>
    </location>
</feature>
<feature type="transmembrane region" description="Helical" evidence="2">
    <location>
        <begin position="440"/>
        <end position="463"/>
    </location>
</feature>
<evidence type="ECO:0008006" key="5">
    <source>
        <dbReference type="Google" id="ProtNLM"/>
    </source>
</evidence>
<dbReference type="OrthoDB" id="6020333at2759"/>
<keyword evidence="2" id="KW-0812">Transmembrane</keyword>
<reference evidence="3 4" key="1">
    <citation type="submission" date="2020-11" db="EMBL/GenBank/DDBJ databases">
        <authorList>
            <person name="Wallbank WR R."/>
            <person name="Pardo Diaz C."/>
            <person name="Kozak K."/>
            <person name="Martin S."/>
            <person name="Jiggins C."/>
            <person name="Moest M."/>
            <person name="Warren A I."/>
            <person name="Generalovic N T."/>
            <person name="Byers J.R.P. K."/>
            <person name="Montejo-Kovacevich G."/>
            <person name="Yen C E."/>
        </authorList>
    </citation>
    <scope>NUCLEOTIDE SEQUENCE [LARGE SCALE GENOMIC DNA]</scope>
</reference>
<evidence type="ECO:0000256" key="1">
    <source>
        <dbReference type="SAM" id="MobiDB-lite"/>
    </source>
</evidence>
<keyword evidence="2" id="KW-0472">Membrane</keyword>
<evidence type="ECO:0000256" key="2">
    <source>
        <dbReference type="SAM" id="Phobius"/>
    </source>
</evidence>
<feature type="transmembrane region" description="Helical" evidence="2">
    <location>
        <begin position="243"/>
        <end position="264"/>
    </location>
</feature>
<dbReference type="Proteomes" id="UP000594454">
    <property type="component" value="Chromosome 4"/>
</dbReference>
<dbReference type="EMBL" id="LR899012">
    <property type="protein sequence ID" value="CAD7089482.1"/>
    <property type="molecule type" value="Genomic_DNA"/>
</dbReference>
<feature type="transmembrane region" description="Helical" evidence="2">
    <location>
        <begin position="182"/>
        <end position="204"/>
    </location>
</feature>
<dbReference type="PANTHER" id="PTHR38337">
    <property type="entry name" value="AGAP010540-PA"/>
    <property type="match status" value="1"/>
</dbReference>
<feature type="transmembrane region" description="Helical" evidence="2">
    <location>
        <begin position="346"/>
        <end position="367"/>
    </location>
</feature>
<feature type="transmembrane region" description="Helical" evidence="2">
    <location>
        <begin position="291"/>
        <end position="313"/>
    </location>
</feature>
<dbReference type="OMA" id="CYLLRVH"/>
<organism evidence="3 4">
    <name type="scientific">Hermetia illucens</name>
    <name type="common">Black soldier fly</name>
    <dbReference type="NCBI Taxonomy" id="343691"/>
    <lineage>
        <taxon>Eukaryota</taxon>
        <taxon>Metazoa</taxon>
        <taxon>Ecdysozoa</taxon>
        <taxon>Arthropoda</taxon>
        <taxon>Hexapoda</taxon>
        <taxon>Insecta</taxon>
        <taxon>Pterygota</taxon>
        <taxon>Neoptera</taxon>
        <taxon>Endopterygota</taxon>
        <taxon>Diptera</taxon>
        <taxon>Brachycera</taxon>
        <taxon>Stratiomyomorpha</taxon>
        <taxon>Stratiomyidae</taxon>
        <taxon>Hermetiinae</taxon>
        <taxon>Hermetia</taxon>
    </lineage>
</organism>
<dbReference type="InParanoid" id="A0A7R8UYQ8"/>
<dbReference type="PANTHER" id="PTHR38337:SF1">
    <property type="entry name" value="GUSTATORY RECEPTOR"/>
    <property type="match status" value="1"/>
</dbReference>